<sequence>MAQINLDNYIELTDDKLKECIEISPVLIRRIVLDKIDKIESSKKHKNDVVFNTIELLAKRLDLIKDGKTIKKVSSKKKKKKNFLIQPISVTKENLMKFKEMAINFHLDKKPELLDPKSLQILSKTILNNSNPKITEKFEQILFQNIHKNPESAINHLYSVFTLKDEKEYEKSLAKAVHFLTQNTEKRDEDVIKYFCLLLPKPSTFFFEAIYNQISAGMENAQHFLDAFLDYALLRPLQRQKALNVLLVF</sequence>
<comment type="caution">
    <text evidence="1">The sequence shown here is derived from an EMBL/GenBank/DDBJ whole genome shotgun (WGS) entry which is preliminary data.</text>
</comment>
<reference evidence="1 2" key="1">
    <citation type="journal article" date="2024" name="BMC Biol.">
        <title>Comparative genomics of Ascetosporea gives new insight into the evolutionary basis for animal parasitism in Rhizaria.</title>
        <authorList>
            <person name="Hiltunen Thoren M."/>
            <person name="Onut-Brannstrom I."/>
            <person name="Alfjorden A."/>
            <person name="Peckova H."/>
            <person name="Swords F."/>
            <person name="Hooper C."/>
            <person name="Holzer A.S."/>
            <person name="Bass D."/>
            <person name="Burki F."/>
        </authorList>
    </citation>
    <scope>NUCLEOTIDE SEQUENCE [LARGE SCALE GENOMIC DNA]</scope>
    <source>
        <strain evidence="1">20-A016</strain>
    </source>
</reference>
<keyword evidence="2" id="KW-1185">Reference proteome</keyword>
<name>A0ABV2ALD9_9EUKA</name>
<proteinExistence type="predicted"/>
<accession>A0ABV2ALD9</accession>
<feature type="non-terminal residue" evidence="1">
    <location>
        <position position="249"/>
    </location>
</feature>
<organism evidence="1 2">
    <name type="scientific">Bonamia ostreae</name>
    <dbReference type="NCBI Taxonomy" id="126728"/>
    <lineage>
        <taxon>Eukaryota</taxon>
        <taxon>Sar</taxon>
        <taxon>Rhizaria</taxon>
        <taxon>Endomyxa</taxon>
        <taxon>Ascetosporea</taxon>
        <taxon>Haplosporida</taxon>
        <taxon>Bonamia</taxon>
    </lineage>
</organism>
<protein>
    <submittedName>
        <fullName evidence="1">Uncharacterized protein</fullName>
    </submittedName>
</protein>
<dbReference type="EMBL" id="JBDODL010000702">
    <property type="protein sequence ID" value="MES1920493.1"/>
    <property type="molecule type" value="Genomic_DNA"/>
</dbReference>
<evidence type="ECO:0000313" key="2">
    <source>
        <dbReference type="Proteomes" id="UP001439008"/>
    </source>
</evidence>
<dbReference type="Proteomes" id="UP001439008">
    <property type="component" value="Unassembled WGS sequence"/>
</dbReference>
<gene>
    <name evidence="1" type="ORF">MHBO_002157</name>
</gene>
<evidence type="ECO:0000313" key="1">
    <source>
        <dbReference type="EMBL" id="MES1920493.1"/>
    </source>
</evidence>